<evidence type="ECO:0000313" key="3">
    <source>
        <dbReference type="Proteomes" id="UP001595868"/>
    </source>
</evidence>
<keyword evidence="3" id="KW-1185">Reference proteome</keyword>
<accession>A0ABV8KSD1</accession>
<dbReference type="Proteomes" id="UP001595868">
    <property type="component" value="Unassembled WGS sequence"/>
</dbReference>
<dbReference type="Pfam" id="PF13672">
    <property type="entry name" value="PP2C_2"/>
    <property type="match status" value="1"/>
</dbReference>
<evidence type="ECO:0000313" key="2">
    <source>
        <dbReference type="EMBL" id="MFC4108856.1"/>
    </source>
</evidence>
<evidence type="ECO:0000259" key="1">
    <source>
        <dbReference type="Pfam" id="PF13672"/>
    </source>
</evidence>
<organism evidence="2 3">
    <name type="scientific">Micromonospora zhanjiangensis</name>
    <dbReference type="NCBI Taxonomy" id="1522057"/>
    <lineage>
        <taxon>Bacteria</taxon>
        <taxon>Bacillati</taxon>
        <taxon>Actinomycetota</taxon>
        <taxon>Actinomycetes</taxon>
        <taxon>Micromonosporales</taxon>
        <taxon>Micromonosporaceae</taxon>
        <taxon>Micromonospora</taxon>
    </lineage>
</organism>
<protein>
    <recommendedName>
        <fullName evidence="1">PPM-type phosphatase domain-containing protein</fullName>
    </recommendedName>
</protein>
<reference evidence="3" key="1">
    <citation type="journal article" date="2019" name="Int. J. Syst. Evol. Microbiol.">
        <title>The Global Catalogue of Microorganisms (GCM) 10K type strain sequencing project: providing services to taxonomists for standard genome sequencing and annotation.</title>
        <authorList>
            <consortium name="The Broad Institute Genomics Platform"/>
            <consortium name="The Broad Institute Genome Sequencing Center for Infectious Disease"/>
            <person name="Wu L."/>
            <person name="Ma J."/>
        </authorList>
    </citation>
    <scope>NUCLEOTIDE SEQUENCE [LARGE SCALE GENOMIC DNA]</scope>
    <source>
        <strain evidence="3">2902at01</strain>
    </source>
</reference>
<dbReference type="InterPro" id="IPR001932">
    <property type="entry name" value="PPM-type_phosphatase-like_dom"/>
</dbReference>
<sequence>MASENLMVVLDGATARTGTGCAHGIAWYVAKLGSALAGLAADRDSELVDALTNGIRFTANQHRDTCDLSHPGTPSAATAMLRLKDTALEYLALGDVTMLIDTVDGIRVITDDRVDRTARAEREEADRHPFGSAEKQAALLRMKHAELAARNQPGGFWVAAADVSAAQQALVGKVPLDSVRRVAVLTDGAARLVALFGVLDWPGVLDVLDQHGPTELIRRVRAIEAADPSCTKWARNKRSDDATAVYAAWQ</sequence>
<dbReference type="EMBL" id="JBHSBN010000019">
    <property type="protein sequence ID" value="MFC4108856.1"/>
    <property type="molecule type" value="Genomic_DNA"/>
</dbReference>
<name>A0ABV8KSD1_9ACTN</name>
<comment type="caution">
    <text evidence="2">The sequence shown here is derived from an EMBL/GenBank/DDBJ whole genome shotgun (WGS) entry which is preliminary data.</text>
</comment>
<gene>
    <name evidence="2" type="ORF">ACFOX0_23360</name>
</gene>
<proteinExistence type="predicted"/>
<dbReference type="RefSeq" id="WP_377549634.1">
    <property type="nucleotide sequence ID" value="NZ_JBHSBN010000019.1"/>
</dbReference>
<feature type="domain" description="PPM-type phosphatase" evidence="1">
    <location>
        <begin position="6"/>
        <end position="190"/>
    </location>
</feature>